<dbReference type="InterPro" id="IPR002937">
    <property type="entry name" value="Amino_oxidase"/>
</dbReference>
<protein>
    <recommendedName>
        <fullName evidence="6">Amine oxidase</fullName>
        <ecNumber evidence="6">1.4.3.-</ecNumber>
    </recommendedName>
</protein>
<reference evidence="9 10" key="1">
    <citation type="submission" date="2020-01" db="EMBL/GenBank/DDBJ databases">
        <title>Identification and distribution of gene clusters putatively required for synthesis of sphingolipid metabolism inhibitors in phylogenetically diverse species of the filamentous fungus Fusarium.</title>
        <authorList>
            <person name="Kim H.-S."/>
            <person name="Busman M."/>
            <person name="Brown D.W."/>
            <person name="Divon H."/>
            <person name="Uhlig S."/>
            <person name="Proctor R.H."/>
        </authorList>
    </citation>
    <scope>NUCLEOTIDE SEQUENCE [LARGE SCALE GENOMIC DNA]</scope>
    <source>
        <strain evidence="9 10">NRRL 20459</strain>
    </source>
</reference>
<evidence type="ECO:0000313" key="10">
    <source>
        <dbReference type="Proteomes" id="UP000554235"/>
    </source>
</evidence>
<dbReference type="InterPro" id="IPR001613">
    <property type="entry name" value="Flavin_amine_oxidase"/>
</dbReference>
<dbReference type="PRINTS" id="PR00757">
    <property type="entry name" value="AMINEOXDASEF"/>
</dbReference>
<name>A0A8H4KUD8_9HYPO</name>
<feature type="region of interest" description="Disordered" evidence="7">
    <location>
        <begin position="526"/>
        <end position="548"/>
    </location>
</feature>
<feature type="binding site" evidence="5">
    <location>
        <position position="275"/>
    </location>
    <ligand>
        <name>FAD</name>
        <dbReference type="ChEBI" id="CHEBI:57692"/>
    </ligand>
</feature>
<keyword evidence="6" id="KW-0274">FAD</keyword>
<dbReference type="Gene3D" id="3.50.50.60">
    <property type="entry name" value="FAD/NAD(P)-binding domain"/>
    <property type="match status" value="2"/>
</dbReference>
<comment type="similarity">
    <text evidence="2 6">Belongs to the flavin monoamine oxidase family.</text>
</comment>
<comment type="catalytic activity">
    <reaction evidence="4">
        <text>a secondary aliphatic amine + O2 + H2O = a primary amine + an aldehyde + H2O2</text>
        <dbReference type="Rhea" id="RHEA:26414"/>
        <dbReference type="ChEBI" id="CHEBI:15377"/>
        <dbReference type="ChEBI" id="CHEBI:15379"/>
        <dbReference type="ChEBI" id="CHEBI:16240"/>
        <dbReference type="ChEBI" id="CHEBI:17478"/>
        <dbReference type="ChEBI" id="CHEBI:58855"/>
        <dbReference type="ChEBI" id="CHEBI:65296"/>
        <dbReference type="EC" id="1.4.3.4"/>
    </reaction>
</comment>
<dbReference type="Proteomes" id="UP000554235">
    <property type="component" value="Unassembled WGS sequence"/>
</dbReference>
<organism evidence="9 10">
    <name type="scientific">Fusarium albosuccineum</name>
    <dbReference type="NCBI Taxonomy" id="1237068"/>
    <lineage>
        <taxon>Eukaryota</taxon>
        <taxon>Fungi</taxon>
        <taxon>Dikarya</taxon>
        <taxon>Ascomycota</taxon>
        <taxon>Pezizomycotina</taxon>
        <taxon>Sordariomycetes</taxon>
        <taxon>Hypocreomycetidae</taxon>
        <taxon>Hypocreales</taxon>
        <taxon>Nectriaceae</taxon>
        <taxon>Fusarium</taxon>
        <taxon>Fusarium decemcellulare species complex</taxon>
    </lineage>
</organism>
<evidence type="ECO:0000256" key="4">
    <source>
        <dbReference type="ARBA" id="ARBA00048448"/>
    </source>
</evidence>
<dbReference type="AlphaFoldDB" id="A0A8H4KUD8"/>
<keyword evidence="10" id="KW-1185">Reference proteome</keyword>
<keyword evidence="3 6" id="KW-0560">Oxidoreductase</keyword>
<gene>
    <name evidence="9" type="ORF">FALBO_15168</name>
</gene>
<evidence type="ECO:0000256" key="1">
    <source>
        <dbReference type="ARBA" id="ARBA00001974"/>
    </source>
</evidence>
<accession>A0A8H4KUD8</accession>
<evidence type="ECO:0000313" key="9">
    <source>
        <dbReference type="EMBL" id="KAF4457660.1"/>
    </source>
</evidence>
<evidence type="ECO:0000256" key="5">
    <source>
        <dbReference type="PIRSR" id="PIRSR601613-1"/>
    </source>
</evidence>
<sequence length="548" mass="60563">NEGFAWTPSTGFTKGLPTLGVVDPPQRIGLPQEAIYDVIVIGAGYAGLVSSRDLSTQGKKSLLLDGRDRLGGRTWNASIEGFNYEMGGTWIHWHMPHIYRGISLYGLENDWVVTQNPGSRLDYSTLCTDKEQLKLSHEEEVSMYSRVFSLFCNADGDYLHHSWKYAFGTDQSPELIAKLDKMSCADRLDEIRDQLSPNEMSMLVAILQQMGGADVHQIGYVSALHWWVLGGHTALGLNDIALHTRLGSGNSTLRRRIFDHAVSTGHLSYSFSTPVASVEEANGIVTVRSRGGQAWRARAVICTVPLNVLTSVQFEPPLPLAKVEAARQGQVNKCNKIHFDVKGPDLLSWNSLSSPGKGLVSAFGDRLTPVNDTHVVAFGPDPNANNGIRLRDIDSVQKGLLHLVPEEAHTSLVVERIVSVARVPLTSPNPDYVSFWCRRLLASTIANWRPQVSHDWNNDEFARGTWCILPPNSVTKYLKALQKPHGNVWFANADWSDGWRGRIDGAVQIGAQAAYQVVQAQHTFSKKHEESEASLQPSYRLGPQASKL</sequence>
<evidence type="ECO:0000256" key="6">
    <source>
        <dbReference type="RuleBase" id="RU362067"/>
    </source>
</evidence>
<feature type="non-terminal residue" evidence="9">
    <location>
        <position position="548"/>
    </location>
</feature>
<dbReference type="EMBL" id="JAADYS010002581">
    <property type="protein sequence ID" value="KAF4457660.1"/>
    <property type="molecule type" value="Genomic_DNA"/>
</dbReference>
<dbReference type="PANTHER" id="PTHR43563:SF1">
    <property type="entry name" value="AMINE OXIDASE [FLAVIN-CONTAINING] B"/>
    <property type="match status" value="1"/>
</dbReference>
<evidence type="ECO:0000256" key="3">
    <source>
        <dbReference type="ARBA" id="ARBA00023002"/>
    </source>
</evidence>
<comment type="caution">
    <text evidence="9">The sequence shown here is derived from an EMBL/GenBank/DDBJ whole genome shotgun (WGS) entry which is preliminary data.</text>
</comment>
<comment type="cofactor">
    <cofactor evidence="1 6">
        <name>FAD</name>
        <dbReference type="ChEBI" id="CHEBI:57692"/>
    </cofactor>
</comment>
<dbReference type="InterPro" id="IPR050703">
    <property type="entry name" value="Flavin_MAO"/>
</dbReference>
<dbReference type="GO" id="GO:0097621">
    <property type="term" value="F:monoamine oxidase activity"/>
    <property type="evidence" value="ECO:0007669"/>
    <property type="project" value="UniProtKB-EC"/>
</dbReference>
<dbReference type="SUPFAM" id="SSF51905">
    <property type="entry name" value="FAD/NAD(P)-binding domain"/>
    <property type="match status" value="1"/>
</dbReference>
<evidence type="ECO:0000259" key="8">
    <source>
        <dbReference type="Pfam" id="PF01593"/>
    </source>
</evidence>
<feature type="domain" description="Amine oxidase" evidence="8">
    <location>
        <begin position="46"/>
        <end position="517"/>
    </location>
</feature>
<feature type="non-terminal residue" evidence="9">
    <location>
        <position position="1"/>
    </location>
</feature>
<dbReference type="PANTHER" id="PTHR43563">
    <property type="entry name" value="AMINE OXIDASE"/>
    <property type="match status" value="1"/>
</dbReference>
<dbReference type="InterPro" id="IPR036188">
    <property type="entry name" value="FAD/NAD-bd_sf"/>
</dbReference>
<dbReference type="Pfam" id="PF01593">
    <property type="entry name" value="Amino_oxidase"/>
    <property type="match status" value="1"/>
</dbReference>
<keyword evidence="6" id="KW-0285">Flavoprotein</keyword>
<evidence type="ECO:0000256" key="7">
    <source>
        <dbReference type="SAM" id="MobiDB-lite"/>
    </source>
</evidence>
<dbReference type="OrthoDB" id="7777654at2759"/>
<proteinExistence type="inferred from homology"/>
<dbReference type="EC" id="1.4.3.-" evidence="6"/>
<dbReference type="Gene3D" id="3.90.660.10">
    <property type="match status" value="2"/>
</dbReference>
<evidence type="ECO:0000256" key="2">
    <source>
        <dbReference type="ARBA" id="ARBA00005995"/>
    </source>
</evidence>